<evidence type="ECO:0000256" key="2">
    <source>
        <dbReference type="ARBA" id="ARBA00022692"/>
    </source>
</evidence>
<evidence type="ECO:0000313" key="8">
    <source>
        <dbReference type="Proteomes" id="UP001378592"/>
    </source>
</evidence>
<feature type="transmembrane region" description="Helical" evidence="5">
    <location>
        <begin position="149"/>
        <end position="168"/>
    </location>
</feature>
<feature type="transmembrane region" description="Helical" evidence="5">
    <location>
        <begin position="296"/>
        <end position="319"/>
    </location>
</feature>
<comment type="caution">
    <text evidence="7">The sequence shown here is derived from an EMBL/GenBank/DDBJ whole genome shotgun (WGS) entry which is preliminary data.</text>
</comment>
<feature type="transmembrane region" description="Helical" evidence="5">
    <location>
        <begin position="35"/>
        <end position="53"/>
    </location>
</feature>
<gene>
    <name evidence="7" type="ORF">R5R35_012614</name>
</gene>
<sequence length="338" mass="37673">MKLHSMCAIFISKMRVLSDETLEEKSLVFRRIGSAIFYGLASFMITVVNKTVLTSYQFPSFQVLGIGQMTATVILLYVAKRINLLSFPSFEFDIFKKIFPLPLIYIGNMIFGLGGTKELSLPMLTVLRRFSILMTMLGEFYILGKKPRIAVQLSVYTMILGAFIAASNDLAFSVKGYTLVLLSDLFTAVYGVVMKQKLDAAELGKYGLMFYNSLFMLLPAIAIATFTGDLDAAARFQKWDDVLFLIQFFMSCVMGFVLSYSVILCTLHNSALTTTVIGCLKNVCVTYLGMLIGGDYVFSVINFVGINVSVFGSLMYTWVTFRRTENPVVQTQAVTTNV</sequence>
<feature type="transmembrane region" description="Helical" evidence="5">
    <location>
        <begin position="98"/>
        <end position="115"/>
    </location>
</feature>
<feature type="transmembrane region" description="Helical" evidence="5">
    <location>
        <begin position="59"/>
        <end position="78"/>
    </location>
</feature>
<accession>A0AAN9V9K3</accession>
<evidence type="ECO:0000256" key="4">
    <source>
        <dbReference type="ARBA" id="ARBA00023136"/>
    </source>
</evidence>
<dbReference type="GO" id="GO:0016020">
    <property type="term" value="C:membrane"/>
    <property type="evidence" value="ECO:0007669"/>
    <property type="project" value="UniProtKB-SubCell"/>
</dbReference>
<keyword evidence="2 5" id="KW-0812">Transmembrane</keyword>
<evidence type="ECO:0000313" key="7">
    <source>
        <dbReference type="EMBL" id="KAK7794128.1"/>
    </source>
</evidence>
<evidence type="ECO:0000256" key="3">
    <source>
        <dbReference type="ARBA" id="ARBA00022989"/>
    </source>
</evidence>
<feature type="transmembrane region" description="Helical" evidence="5">
    <location>
        <begin position="121"/>
        <end position="142"/>
    </location>
</feature>
<dbReference type="InterPro" id="IPR050186">
    <property type="entry name" value="TPT_transporter"/>
</dbReference>
<dbReference type="AlphaFoldDB" id="A0AAN9V9K3"/>
<dbReference type="PANTHER" id="PTHR11132">
    <property type="entry name" value="SOLUTE CARRIER FAMILY 35"/>
    <property type="match status" value="1"/>
</dbReference>
<keyword evidence="8" id="KW-1185">Reference proteome</keyword>
<name>A0AAN9V9K3_9ORTH</name>
<keyword evidence="4 5" id="KW-0472">Membrane</keyword>
<feature type="transmembrane region" description="Helical" evidence="5">
    <location>
        <begin position="244"/>
        <end position="264"/>
    </location>
</feature>
<organism evidence="7 8">
    <name type="scientific">Gryllus longicercus</name>
    <dbReference type="NCBI Taxonomy" id="2509291"/>
    <lineage>
        <taxon>Eukaryota</taxon>
        <taxon>Metazoa</taxon>
        <taxon>Ecdysozoa</taxon>
        <taxon>Arthropoda</taxon>
        <taxon>Hexapoda</taxon>
        <taxon>Insecta</taxon>
        <taxon>Pterygota</taxon>
        <taxon>Neoptera</taxon>
        <taxon>Polyneoptera</taxon>
        <taxon>Orthoptera</taxon>
        <taxon>Ensifera</taxon>
        <taxon>Gryllidea</taxon>
        <taxon>Grylloidea</taxon>
        <taxon>Gryllidae</taxon>
        <taxon>Gryllinae</taxon>
        <taxon>Gryllus</taxon>
    </lineage>
</organism>
<proteinExistence type="predicted"/>
<dbReference type="Proteomes" id="UP001378592">
    <property type="component" value="Unassembled WGS sequence"/>
</dbReference>
<feature type="domain" description="Sugar phosphate transporter" evidence="6">
    <location>
        <begin position="40"/>
        <end position="316"/>
    </location>
</feature>
<dbReference type="EMBL" id="JAZDUA010000346">
    <property type="protein sequence ID" value="KAK7794128.1"/>
    <property type="molecule type" value="Genomic_DNA"/>
</dbReference>
<feature type="transmembrane region" description="Helical" evidence="5">
    <location>
        <begin position="206"/>
        <end position="224"/>
    </location>
</feature>
<evidence type="ECO:0000256" key="1">
    <source>
        <dbReference type="ARBA" id="ARBA00004141"/>
    </source>
</evidence>
<reference evidence="7 8" key="1">
    <citation type="submission" date="2024-03" db="EMBL/GenBank/DDBJ databases">
        <title>The genome assembly and annotation of the cricket Gryllus longicercus Weissman &amp; Gray.</title>
        <authorList>
            <person name="Szrajer S."/>
            <person name="Gray D."/>
            <person name="Ylla G."/>
        </authorList>
    </citation>
    <scope>NUCLEOTIDE SEQUENCE [LARGE SCALE GENOMIC DNA]</scope>
    <source>
        <strain evidence="7">DAG 2021-001</strain>
        <tissue evidence="7">Whole body minus gut</tissue>
    </source>
</reference>
<comment type="subcellular location">
    <subcellularLocation>
        <location evidence="1">Membrane</location>
        <topology evidence="1">Multi-pass membrane protein</topology>
    </subcellularLocation>
</comment>
<keyword evidence="3 5" id="KW-1133">Transmembrane helix</keyword>
<protein>
    <recommendedName>
        <fullName evidence="6">Sugar phosphate transporter domain-containing protein</fullName>
    </recommendedName>
</protein>
<dbReference type="InterPro" id="IPR004853">
    <property type="entry name" value="Sugar_P_trans_dom"/>
</dbReference>
<evidence type="ECO:0000256" key="5">
    <source>
        <dbReference type="SAM" id="Phobius"/>
    </source>
</evidence>
<feature type="transmembrane region" description="Helical" evidence="5">
    <location>
        <begin position="271"/>
        <end position="290"/>
    </location>
</feature>
<evidence type="ECO:0000259" key="6">
    <source>
        <dbReference type="Pfam" id="PF03151"/>
    </source>
</evidence>
<feature type="transmembrane region" description="Helical" evidence="5">
    <location>
        <begin position="174"/>
        <end position="194"/>
    </location>
</feature>
<dbReference type="Pfam" id="PF03151">
    <property type="entry name" value="TPT"/>
    <property type="match status" value="1"/>
</dbReference>